<feature type="transmembrane region" description="Helical" evidence="1">
    <location>
        <begin position="261"/>
        <end position="279"/>
    </location>
</feature>
<dbReference type="InterPro" id="IPR015672">
    <property type="entry name" value="GPHR/GTG"/>
</dbReference>
<evidence type="ECO:0000256" key="1">
    <source>
        <dbReference type="SAM" id="Phobius"/>
    </source>
</evidence>
<evidence type="ECO:0000259" key="2">
    <source>
        <dbReference type="Pfam" id="PF12430"/>
    </source>
</evidence>
<dbReference type="OrthoDB" id="264392at2759"/>
<proteinExistence type="predicted"/>
<evidence type="ECO:0000313" key="3">
    <source>
        <dbReference type="EMBL" id="KAF4650517.1"/>
    </source>
</evidence>
<accession>A0A7J6KU52</accession>
<reference evidence="3 4" key="1">
    <citation type="submission" date="2020-04" db="EMBL/GenBank/DDBJ databases">
        <title>Perkinsus chesapeaki whole genome sequence.</title>
        <authorList>
            <person name="Bogema D.R."/>
        </authorList>
    </citation>
    <scope>NUCLEOTIDE SEQUENCE [LARGE SCALE GENOMIC DNA]</scope>
    <source>
        <strain evidence="3">ATCC PRA-425</strain>
    </source>
</reference>
<feature type="transmembrane region" description="Helical" evidence="1">
    <location>
        <begin position="206"/>
        <end position="227"/>
    </location>
</feature>
<keyword evidence="1" id="KW-0472">Membrane</keyword>
<dbReference type="PANTHER" id="PTHR15948">
    <property type="entry name" value="G-PROTEIN COUPLED RECEPTOR 89-RELATED"/>
    <property type="match status" value="1"/>
</dbReference>
<keyword evidence="1" id="KW-0812">Transmembrane</keyword>
<keyword evidence="4" id="KW-1185">Reference proteome</keyword>
<name>A0A7J6KU52_PERCH</name>
<dbReference type="Proteomes" id="UP000591131">
    <property type="component" value="Unassembled WGS sequence"/>
</dbReference>
<protein>
    <submittedName>
        <fullName evidence="3">Golgi pH regulator B</fullName>
    </submittedName>
</protein>
<dbReference type="AlphaFoldDB" id="A0A7J6KU52"/>
<gene>
    <name evidence="3" type="primary">GPR89B</name>
    <name evidence="3" type="ORF">FOL47_001099</name>
</gene>
<feature type="domain" description="Abscisic acid G-protein coupled receptor-like" evidence="2">
    <location>
        <begin position="100"/>
        <end position="275"/>
    </location>
</feature>
<dbReference type="EMBL" id="JAAPAO010001240">
    <property type="protein sequence ID" value="KAF4650517.1"/>
    <property type="molecule type" value="Genomic_DNA"/>
</dbReference>
<comment type="caution">
    <text evidence="3">The sequence shown here is derived from an EMBL/GenBank/DDBJ whole genome shotgun (WGS) entry which is preliminary data.</text>
</comment>
<dbReference type="InterPro" id="IPR025969">
    <property type="entry name" value="ABA_GPCR_dom"/>
</dbReference>
<evidence type="ECO:0000313" key="4">
    <source>
        <dbReference type="Proteomes" id="UP000591131"/>
    </source>
</evidence>
<feature type="transmembrane region" description="Helical" evidence="1">
    <location>
        <begin position="158"/>
        <end position="175"/>
    </location>
</feature>
<organism evidence="3 4">
    <name type="scientific">Perkinsus chesapeaki</name>
    <name type="common">Clam parasite</name>
    <name type="synonym">Perkinsus andrewsi</name>
    <dbReference type="NCBI Taxonomy" id="330153"/>
    <lineage>
        <taxon>Eukaryota</taxon>
        <taxon>Sar</taxon>
        <taxon>Alveolata</taxon>
        <taxon>Perkinsozoa</taxon>
        <taxon>Perkinsea</taxon>
        <taxon>Perkinsida</taxon>
        <taxon>Perkinsidae</taxon>
        <taxon>Perkinsus</taxon>
    </lineage>
</organism>
<sequence>MVTARDLWEQQQRLVHTLQLIGERKRAVLVQRAKRTTENHAGGQGKGHFSTILGWIFGNSSEGASEKELMNEIAALESMSTEMFGDLEQLTEERERVVYSTTCMGRFKNIWGWIMSAVCGYKIVTSTLNFINGKVAERSLIERLLRVAITYTPLQIDIQYWLHLLTVIFLGYLALTNTRNCISQLLSLFRVLQPHADMNSARKSNAAIAIVMAEVMLLYFCACTLMMRGALPLNSRARIELERFFGDRVDFAALQLRFDCTFAIAACISVALLTLQWFYRRATTKSVLKTA</sequence>
<dbReference type="Pfam" id="PF12430">
    <property type="entry name" value="ABA_GPCR"/>
    <property type="match status" value="1"/>
</dbReference>
<keyword evidence="1" id="KW-1133">Transmembrane helix</keyword>
<dbReference type="PANTHER" id="PTHR15948:SF0">
    <property type="entry name" value="GOLGI PH REGULATOR A-RELATED"/>
    <property type="match status" value="1"/>
</dbReference>